<dbReference type="EMBL" id="JADKCH010000005">
    <property type="protein sequence ID" value="MBK8572455.1"/>
    <property type="molecule type" value="Genomic_DNA"/>
</dbReference>
<evidence type="ECO:0000313" key="2">
    <source>
        <dbReference type="EMBL" id="MBK8572455.1"/>
    </source>
</evidence>
<proteinExistence type="predicted"/>
<feature type="chain" id="PRO_5037673444" evidence="1">
    <location>
        <begin position="20"/>
        <end position="142"/>
    </location>
</feature>
<name>A0A936F2J5_9BACT</name>
<gene>
    <name evidence="2" type="ORF">IPN91_07335</name>
</gene>
<comment type="caution">
    <text evidence="2">The sequence shown here is derived from an EMBL/GenBank/DDBJ whole genome shotgun (WGS) entry which is preliminary data.</text>
</comment>
<keyword evidence="1" id="KW-0732">Signal</keyword>
<reference evidence="2 3" key="1">
    <citation type="submission" date="2020-10" db="EMBL/GenBank/DDBJ databases">
        <title>Connecting structure to function with the recovery of over 1000 high-quality activated sludge metagenome-assembled genomes encoding full-length rRNA genes using long-read sequencing.</title>
        <authorList>
            <person name="Singleton C.M."/>
            <person name="Petriglieri F."/>
            <person name="Kristensen J.M."/>
            <person name="Kirkegaard R.H."/>
            <person name="Michaelsen T.Y."/>
            <person name="Andersen M.H."/>
            <person name="Karst S.M."/>
            <person name="Dueholm M.S."/>
            <person name="Nielsen P.H."/>
            <person name="Albertsen M."/>
        </authorList>
    </citation>
    <scope>NUCLEOTIDE SEQUENCE [LARGE SCALE GENOMIC DNA]</scope>
    <source>
        <strain evidence="2">OdNE_18-Q3-R46-58_MAXAC.008</strain>
    </source>
</reference>
<dbReference type="Proteomes" id="UP000709959">
    <property type="component" value="Unassembled WGS sequence"/>
</dbReference>
<evidence type="ECO:0000256" key="1">
    <source>
        <dbReference type="SAM" id="SignalP"/>
    </source>
</evidence>
<sequence>MKNSAALAVLLSTCSMVLAQHAPTGVAIGLLERSEIPNGAGCSYTQANQPNAESVFAIPAELNDVALIRVNGVIHKLTRKSSKSLDAKGTRFLEQWSDGILNVTFRYRITGEGEGGIASEGRLTVMLGKIRKSISVRGGCGC</sequence>
<evidence type="ECO:0000313" key="3">
    <source>
        <dbReference type="Proteomes" id="UP000709959"/>
    </source>
</evidence>
<dbReference type="AlphaFoldDB" id="A0A936F2J5"/>
<feature type="signal peptide" evidence="1">
    <location>
        <begin position="1"/>
        <end position="19"/>
    </location>
</feature>
<protein>
    <submittedName>
        <fullName evidence="2">Uncharacterized protein</fullName>
    </submittedName>
</protein>
<organism evidence="2 3">
    <name type="scientific">Candidatus Geothrix odensensis</name>
    <dbReference type="NCBI Taxonomy" id="2954440"/>
    <lineage>
        <taxon>Bacteria</taxon>
        <taxon>Pseudomonadati</taxon>
        <taxon>Acidobacteriota</taxon>
        <taxon>Holophagae</taxon>
        <taxon>Holophagales</taxon>
        <taxon>Holophagaceae</taxon>
        <taxon>Geothrix</taxon>
    </lineage>
</organism>
<accession>A0A936F2J5</accession>